<evidence type="ECO:0000313" key="2">
    <source>
        <dbReference type="EMBL" id="KAK8564310.1"/>
    </source>
</evidence>
<name>A0ABR2EQQ3_9ROSI</name>
<dbReference type="Proteomes" id="UP001472677">
    <property type="component" value="Unassembled WGS sequence"/>
</dbReference>
<dbReference type="PROSITE" id="PS51277">
    <property type="entry name" value="BURP"/>
    <property type="match status" value="1"/>
</dbReference>
<evidence type="ECO:0000259" key="1">
    <source>
        <dbReference type="PROSITE" id="PS51277"/>
    </source>
</evidence>
<organism evidence="2 3">
    <name type="scientific">Hibiscus sabdariffa</name>
    <name type="common">roselle</name>
    <dbReference type="NCBI Taxonomy" id="183260"/>
    <lineage>
        <taxon>Eukaryota</taxon>
        <taxon>Viridiplantae</taxon>
        <taxon>Streptophyta</taxon>
        <taxon>Embryophyta</taxon>
        <taxon>Tracheophyta</taxon>
        <taxon>Spermatophyta</taxon>
        <taxon>Magnoliopsida</taxon>
        <taxon>eudicotyledons</taxon>
        <taxon>Gunneridae</taxon>
        <taxon>Pentapetalae</taxon>
        <taxon>rosids</taxon>
        <taxon>malvids</taxon>
        <taxon>Malvales</taxon>
        <taxon>Malvaceae</taxon>
        <taxon>Malvoideae</taxon>
        <taxon>Hibiscus</taxon>
    </lineage>
</organism>
<feature type="domain" description="BURP" evidence="1">
    <location>
        <begin position="1"/>
        <end position="161"/>
    </location>
</feature>
<dbReference type="PANTHER" id="PTHR31236:SF32">
    <property type="entry name" value="BURP DOMAIN PROTEIN USPL1-LIKE"/>
    <property type="match status" value="1"/>
</dbReference>
<dbReference type="PANTHER" id="PTHR31236">
    <property type="entry name" value="BURP DOMAIN PROTEIN USPL1-LIKE"/>
    <property type="match status" value="1"/>
</dbReference>
<proteinExistence type="predicted"/>
<comment type="caution">
    <text evidence="2">The sequence shown here is derived from an EMBL/GenBank/DDBJ whole genome shotgun (WGS) entry which is preliminary data.</text>
</comment>
<accession>A0ABR2EQQ3</accession>
<sequence length="161" mass="18084">MSMKLSFRRLHLLQILVLISSELLWFIPFLQLKSEVQVLEHVVDDDRQIEGDSRVETRVDSVGKKYSQKAKAIEATLRECVTPTIKGEIKYCGTSVESMLDFASSVLGPNSGFKIFATKYHTKSSTLFQNYTNIKSTELDTSSEDGGLSHHALPLCYPILP</sequence>
<keyword evidence="3" id="KW-1185">Reference proteome</keyword>
<evidence type="ECO:0000313" key="3">
    <source>
        <dbReference type="Proteomes" id="UP001472677"/>
    </source>
</evidence>
<dbReference type="Pfam" id="PF03181">
    <property type="entry name" value="BURP"/>
    <property type="match status" value="1"/>
</dbReference>
<reference evidence="2 3" key="1">
    <citation type="journal article" date="2024" name="G3 (Bethesda)">
        <title>Genome assembly of Hibiscus sabdariffa L. provides insights into metabolisms of medicinal natural products.</title>
        <authorList>
            <person name="Kim T."/>
        </authorList>
    </citation>
    <scope>NUCLEOTIDE SEQUENCE [LARGE SCALE GENOMIC DNA]</scope>
    <source>
        <strain evidence="2">TK-2024</strain>
        <tissue evidence="2">Old leaves</tissue>
    </source>
</reference>
<dbReference type="InterPro" id="IPR004873">
    <property type="entry name" value="BURP_dom"/>
</dbReference>
<protein>
    <recommendedName>
        <fullName evidence="1">BURP domain-containing protein</fullName>
    </recommendedName>
</protein>
<dbReference type="InterPro" id="IPR044816">
    <property type="entry name" value="BURP"/>
</dbReference>
<gene>
    <name evidence="2" type="ORF">V6N12_036436</name>
</gene>
<dbReference type="EMBL" id="JBBPBM010000011">
    <property type="protein sequence ID" value="KAK8564310.1"/>
    <property type="molecule type" value="Genomic_DNA"/>
</dbReference>